<dbReference type="RefSeq" id="WP_081846895.1">
    <property type="nucleotide sequence ID" value="NZ_AUNB01000009.1"/>
</dbReference>
<organism evidence="3 4">
    <name type="scientific">Thioclava indica</name>
    <dbReference type="NCBI Taxonomy" id="1353528"/>
    <lineage>
        <taxon>Bacteria</taxon>
        <taxon>Pseudomonadati</taxon>
        <taxon>Pseudomonadota</taxon>
        <taxon>Alphaproteobacteria</taxon>
        <taxon>Rhodobacterales</taxon>
        <taxon>Paracoccaceae</taxon>
        <taxon>Thioclava</taxon>
    </lineage>
</organism>
<accession>A0A074JUA6</accession>
<evidence type="ECO:0000256" key="1">
    <source>
        <dbReference type="SAM" id="SignalP"/>
    </source>
</evidence>
<sequence>MRKLRTFFFCIAAAMATAAPAQEAPRAILVLDGSGSMWGQIDGKAKITIAQEVVGELLDSLPETQALGLTVYGHRRKGDCSDIETLVAPAAGTHDAIIAAVNGIKPKGKTPMTDAVRQAAEALRYTEEKATVILVSDGIETCNPDPCAAARVLEETGVDFTAHVIGFDTTDPEALKQMKCLAEETGGSFRSASNAAELGAALAIVAEPVLEPDPVTVSFLATDGKNGPRIADGLIWSLFEGDSTLLEGEAVGSLSRDLPRGEYRVSVLRLVDEATEEAVFGVGEVNKQVVLELPEFRPGATIDAPGTAIAGDMLPVRWTGPNAEGDYISISKTGNGYLFHTYTREGPLLDLQMPPQPGIYEIRYVLKDGSKVLARAPIEVTPVTASVTAPEIAAAGSIVEVPWTGPDYEGDYVAVSIPKDKGYEFYTQTRHGSPAQVTLPAEPGTYELRYVMKNGPTIVARTPLTVTAVTAGVIAPADLTAGATVDIDWSGPNNRNDRVAVVPRGEDKQMDYAYTRDGTPVEVDLPAKPGEYDLVYIVGQDRSILARVPITVTAVTASITAPADLAAGATVDVDWSGPNNRNDRVAIVPRGEDKQMDYAYTRDGTPVEVDLPAKPGEYDLVYIVGQDRSILARVPITVTAVKISLSVPDELSIGATVPVDWDGPDYPSDRIAVMERGKNKRLTYVYTRNGNPAMLALPETAGDYDLVYVMRVGNTVVHRVPITIR</sequence>
<dbReference type="Proteomes" id="UP000027471">
    <property type="component" value="Unassembled WGS sequence"/>
</dbReference>
<gene>
    <name evidence="3" type="ORF">DT23_10175</name>
</gene>
<reference evidence="3 4" key="1">
    <citation type="journal article" date="2015" name="Antonie Van Leeuwenhoek">
        <title>Thioclava indica sp. nov., isolated from surface seawater of the Indian Ocean.</title>
        <authorList>
            <person name="Liu Y."/>
            <person name="Lai Q."/>
            <person name="Du J."/>
            <person name="Xu H."/>
            <person name="Jiang L."/>
            <person name="Shao Z."/>
        </authorList>
    </citation>
    <scope>NUCLEOTIDE SEQUENCE [LARGE SCALE GENOMIC DNA]</scope>
    <source>
        <strain evidence="3 4">DT23-4</strain>
    </source>
</reference>
<feature type="chain" id="PRO_5001697163" description="VWFA domain-containing protein" evidence="1">
    <location>
        <begin position="22"/>
        <end position="725"/>
    </location>
</feature>
<dbReference type="InterPro" id="IPR002035">
    <property type="entry name" value="VWF_A"/>
</dbReference>
<dbReference type="PROSITE" id="PS50234">
    <property type="entry name" value="VWFA"/>
    <property type="match status" value="1"/>
</dbReference>
<evidence type="ECO:0000313" key="4">
    <source>
        <dbReference type="Proteomes" id="UP000027471"/>
    </source>
</evidence>
<dbReference type="EMBL" id="AUNB01000009">
    <property type="protein sequence ID" value="KEO61256.1"/>
    <property type="molecule type" value="Genomic_DNA"/>
</dbReference>
<dbReference type="Gene3D" id="3.40.50.410">
    <property type="entry name" value="von Willebrand factor, type A domain"/>
    <property type="match status" value="1"/>
</dbReference>
<keyword evidence="1" id="KW-0732">Signal</keyword>
<dbReference type="STRING" id="1353528.DT23_10175"/>
<dbReference type="AlphaFoldDB" id="A0A074JUA6"/>
<proteinExistence type="predicted"/>
<keyword evidence="4" id="KW-1185">Reference proteome</keyword>
<feature type="domain" description="VWFA" evidence="2">
    <location>
        <begin position="26"/>
        <end position="209"/>
    </location>
</feature>
<dbReference type="OrthoDB" id="9783818at2"/>
<dbReference type="eggNOG" id="COG2304">
    <property type="taxonomic scope" value="Bacteria"/>
</dbReference>
<protein>
    <recommendedName>
        <fullName evidence="2">VWFA domain-containing protein</fullName>
    </recommendedName>
</protein>
<evidence type="ECO:0000313" key="3">
    <source>
        <dbReference type="EMBL" id="KEO61256.1"/>
    </source>
</evidence>
<evidence type="ECO:0000259" key="2">
    <source>
        <dbReference type="PROSITE" id="PS50234"/>
    </source>
</evidence>
<dbReference type="InterPro" id="IPR036465">
    <property type="entry name" value="vWFA_dom_sf"/>
</dbReference>
<name>A0A074JUA6_9RHOB</name>
<comment type="caution">
    <text evidence="3">The sequence shown here is derived from an EMBL/GenBank/DDBJ whole genome shotgun (WGS) entry which is preliminary data.</text>
</comment>
<feature type="signal peptide" evidence="1">
    <location>
        <begin position="1"/>
        <end position="21"/>
    </location>
</feature>
<dbReference type="SMART" id="SM00327">
    <property type="entry name" value="VWA"/>
    <property type="match status" value="1"/>
</dbReference>
<dbReference type="Pfam" id="PF13519">
    <property type="entry name" value="VWA_2"/>
    <property type="match status" value="1"/>
</dbReference>
<dbReference type="SUPFAM" id="SSF53300">
    <property type="entry name" value="vWA-like"/>
    <property type="match status" value="1"/>
</dbReference>